<organism evidence="2 3">
    <name type="scientific">Hyaloscypha variabilis (strain UAMH 11265 / GT02V1 / F)</name>
    <name type="common">Meliniomyces variabilis</name>
    <dbReference type="NCBI Taxonomy" id="1149755"/>
    <lineage>
        <taxon>Eukaryota</taxon>
        <taxon>Fungi</taxon>
        <taxon>Dikarya</taxon>
        <taxon>Ascomycota</taxon>
        <taxon>Pezizomycotina</taxon>
        <taxon>Leotiomycetes</taxon>
        <taxon>Helotiales</taxon>
        <taxon>Hyaloscyphaceae</taxon>
        <taxon>Hyaloscypha</taxon>
        <taxon>Hyaloscypha variabilis</taxon>
    </lineage>
</organism>
<dbReference type="EMBL" id="KZ613941">
    <property type="protein sequence ID" value="PMD44397.1"/>
    <property type="molecule type" value="Genomic_DNA"/>
</dbReference>
<gene>
    <name evidence="2" type="ORF">L207DRAFT_420627</name>
</gene>
<dbReference type="PANTHER" id="PTHR43157:SF31">
    <property type="entry name" value="PHOSPHATIDYLINOSITOL-GLYCAN BIOSYNTHESIS CLASS F PROTEIN"/>
    <property type="match status" value="1"/>
</dbReference>
<proteinExistence type="predicted"/>
<dbReference type="SUPFAM" id="SSF51735">
    <property type="entry name" value="NAD(P)-binding Rossmann-fold domains"/>
    <property type="match status" value="1"/>
</dbReference>
<evidence type="ECO:0000313" key="2">
    <source>
        <dbReference type="EMBL" id="PMD44397.1"/>
    </source>
</evidence>
<dbReference type="InterPro" id="IPR036291">
    <property type="entry name" value="NAD(P)-bd_dom_sf"/>
</dbReference>
<dbReference type="GO" id="GO:0016491">
    <property type="term" value="F:oxidoreductase activity"/>
    <property type="evidence" value="ECO:0007669"/>
    <property type="project" value="UniProtKB-KW"/>
</dbReference>
<evidence type="ECO:0000313" key="3">
    <source>
        <dbReference type="Proteomes" id="UP000235786"/>
    </source>
</evidence>
<dbReference type="OrthoDB" id="542013at2759"/>
<dbReference type="Gene3D" id="3.40.50.720">
    <property type="entry name" value="NAD(P)-binding Rossmann-like Domain"/>
    <property type="match status" value="1"/>
</dbReference>
<sequence length="325" mass="35378">MSLNDFKFQLQKLPPLKADFTGKTVIVVGSNTGLGKEAVRHFVRLNASKVIIAVRSISKGKAAQEDIETSTYRHGVTEVWEIDLARSASVKEFAARVAALPRVDAVVANASVATAKLEILEENESMVTVNVINTMLLVLLLVPILQVSALKWNIVPVISVVSSDIHSWTKFPAWKAPNILEAIKTNMKNGIPEMEGYAVSKLMQIFAVREIAARMTKENIKVALNVINPGLAKTELARHATGVSKIGMMVAHALLARTAEEASKTLVYAASVGMESHGLYFTNSDVTNPLSDFVTSKDGGKAQNKLWGELEERFEKIQPGIMATL</sequence>
<reference evidence="2 3" key="1">
    <citation type="submission" date="2016-04" db="EMBL/GenBank/DDBJ databases">
        <title>A degradative enzymes factory behind the ericoid mycorrhizal symbiosis.</title>
        <authorList>
            <consortium name="DOE Joint Genome Institute"/>
            <person name="Martino E."/>
            <person name="Morin E."/>
            <person name="Grelet G."/>
            <person name="Kuo A."/>
            <person name="Kohler A."/>
            <person name="Daghino S."/>
            <person name="Barry K."/>
            <person name="Choi C."/>
            <person name="Cichocki N."/>
            <person name="Clum A."/>
            <person name="Copeland A."/>
            <person name="Hainaut M."/>
            <person name="Haridas S."/>
            <person name="Labutti K."/>
            <person name="Lindquist E."/>
            <person name="Lipzen A."/>
            <person name="Khouja H.-R."/>
            <person name="Murat C."/>
            <person name="Ohm R."/>
            <person name="Olson A."/>
            <person name="Spatafora J."/>
            <person name="Veneault-Fourrey C."/>
            <person name="Henrissat B."/>
            <person name="Grigoriev I."/>
            <person name="Martin F."/>
            <person name="Perotto S."/>
        </authorList>
    </citation>
    <scope>NUCLEOTIDE SEQUENCE [LARGE SCALE GENOMIC DNA]</scope>
    <source>
        <strain evidence="2 3">F</strain>
    </source>
</reference>
<evidence type="ECO:0000256" key="1">
    <source>
        <dbReference type="ARBA" id="ARBA00023002"/>
    </source>
</evidence>
<dbReference type="PANTHER" id="PTHR43157">
    <property type="entry name" value="PHOSPHATIDYLINOSITOL-GLYCAN BIOSYNTHESIS CLASS F PROTEIN-RELATED"/>
    <property type="match status" value="1"/>
</dbReference>
<protein>
    <submittedName>
        <fullName evidence="2">Short-chain dehydrogenase/reductase-like protein</fullName>
    </submittedName>
</protein>
<keyword evidence="1" id="KW-0560">Oxidoreductase</keyword>
<keyword evidence="3" id="KW-1185">Reference proteome</keyword>
<accession>A0A2J6S0Z8</accession>
<dbReference type="Pfam" id="PF00106">
    <property type="entry name" value="adh_short"/>
    <property type="match status" value="1"/>
</dbReference>
<dbReference type="PRINTS" id="PR00081">
    <property type="entry name" value="GDHRDH"/>
</dbReference>
<dbReference type="InterPro" id="IPR002347">
    <property type="entry name" value="SDR_fam"/>
</dbReference>
<dbReference type="Proteomes" id="UP000235786">
    <property type="component" value="Unassembled WGS sequence"/>
</dbReference>
<name>A0A2J6S0Z8_HYAVF</name>
<dbReference type="AlphaFoldDB" id="A0A2J6S0Z8"/>
<dbReference type="STRING" id="1149755.A0A2J6S0Z8"/>